<comment type="subcellular location">
    <subcellularLocation>
        <location evidence="1 7">Cell membrane</location>
        <topology evidence="1 7">Multi-pass membrane protein</topology>
    </subcellularLocation>
</comment>
<dbReference type="PANTHER" id="PTHR32243:SF18">
    <property type="entry name" value="INNER MEMBRANE ABC TRANSPORTER PERMEASE PROTEIN YCJP"/>
    <property type="match status" value="1"/>
</dbReference>
<feature type="transmembrane region" description="Helical" evidence="7">
    <location>
        <begin position="136"/>
        <end position="156"/>
    </location>
</feature>
<evidence type="ECO:0000256" key="2">
    <source>
        <dbReference type="ARBA" id="ARBA00022448"/>
    </source>
</evidence>
<feature type="transmembrane region" description="Helical" evidence="7">
    <location>
        <begin position="176"/>
        <end position="199"/>
    </location>
</feature>
<keyword evidence="2 7" id="KW-0813">Transport</keyword>
<dbReference type="PROSITE" id="PS50928">
    <property type="entry name" value="ABC_TM1"/>
    <property type="match status" value="1"/>
</dbReference>
<feature type="transmembrane region" description="Helical" evidence="7">
    <location>
        <begin position="12"/>
        <end position="31"/>
    </location>
</feature>
<reference evidence="10" key="1">
    <citation type="submission" date="2017-02" db="EMBL/GenBank/DDBJ databases">
        <title>Tessaracoccus aquaemaris sp. nov., isolated from the intestine of a Korean rockfish, Sebastes schlegelii, in a marine aquaculture pond.</title>
        <authorList>
            <person name="Tak E.J."/>
            <person name="Bae J.-W."/>
        </authorList>
    </citation>
    <scope>NUCLEOTIDE SEQUENCE [LARGE SCALE GENOMIC DNA]</scope>
    <source>
        <strain evidence="10">NSG39</strain>
    </source>
</reference>
<keyword evidence="3" id="KW-1003">Cell membrane</keyword>
<gene>
    <name evidence="9" type="ORF">BW730_07710</name>
</gene>
<dbReference type="Gene3D" id="1.10.3720.10">
    <property type="entry name" value="MetI-like"/>
    <property type="match status" value="1"/>
</dbReference>
<comment type="similarity">
    <text evidence="7">Belongs to the binding-protein-dependent transport system permease family.</text>
</comment>
<evidence type="ECO:0000313" key="10">
    <source>
        <dbReference type="Proteomes" id="UP000188145"/>
    </source>
</evidence>
<proteinExistence type="inferred from homology"/>
<dbReference type="InterPro" id="IPR050901">
    <property type="entry name" value="BP-dep_ABC_trans_perm"/>
</dbReference>
<dbReference type="SUPFAM" id="SSF161098">
    <property type="entry name" value="MetI-like"/>
    <property type="match status" value="1"/>
</dbReference>
<keyword evidence="4 7" id="KW-0812">Transmembrane</keyword>
<keyword evidence="6 7" id="KW-0472">Membrane</keyword>
<sequence length="271" mass="28415">MKRSTWGSEATLAISMVIIVVPIVWLVVTAFNSPRKIISRSFEFSMSNFARLFEPGSVVGAQILNSVVIAVAATVVTMVVAALAGYSLSSLGWSKLVTGILLGLSALIQLIPPMTLVPGLYVVLQQLGMLNSLGGLIILNVLFNLPFATLMLKVYFDALPPAIRESGLVDGASEARIFWSLILPLVKPGLAAVGIYVLIMAWNEFLFGLTMTSGGARAPITVGIAALVQPQEITYGPMAAVGALTVVPIIILAIVANRQIVAGLTGGAVKG</sequence>
<dbReference type="OrthoDB" id="9794684at2"/>
<keyword evidence="5 7" id="KW-1133">Transmembrane helix</keyword>
<dbReference type="PANTHER" id="PTHR32243">
    <property type="entry name" value="MALTOSE TRANSPORT SYSTEM PERMEASE-RELATED"/>
    <property type="match status" value="1"/>
</dbReference>
<keyword evidence="10" id="KW-1185">Reference proteome</keyword>
<dbReference type="AlphaFoldDB" id="A0A1Q2CMR4"/>
<dbReference type="RefSeq" id="WP_077685732.1">
    <property type="nucleotide sequence ID" value="NZ_CP019606.1"/>
</dbReference>
<evidence type="ECO:0000256" key="7">
    <source>
        <dbReference type="RuleBase" id="RU363032"/>
    </source>
</evidence>
<dbReference type="CDD" id="cd06261">
    <property type="entry name" value="TM_PBP2"/>
    <property type="match status" value="1"/>
</dbReference>
<dbReference type="EMBL" id="CP019606">
    <property type="protein sequence ID" value="AQP47404.1"/>
    <property type="molecule type" value="Genomic_DNA"/>
</dbReference>
<dbReference type="GO" id="GO:0005886">
    <property type="term" value="C:plasma membrane"/>
    <property type="evidence" value="ECO:0007669"/>
    <property type="project" value="UniProtKB-SubCell"/>
</dbReference>
<evidence type="ECO:0000256" key="1">
    <source>
        <dbReference type="ARBA" id="ARBA00004651"/>
    </source>
</evidence>
<dbReference type="Proteomes" id="UP000188145">
    <property type="component" value="Chromosome"/>
</dbReference>
<dbReference type="InterPro" id="IPR035906">
    <property type="entry name" value="MetI-like_sf"/>
</dbReference>
<dbReference type="GO" id="GO:0055085">
    <property type="term" value="P:transmembrane transport"/>
    <property type="evidence" value="ECO:0007669"/>
    <property type="project" value="InterPro"/>
</dbReference>
<feature type="transmembrane region" description="Helical" evidence="7">
    <location>
        <begin position="67"/>
        <end position="88"/>
    </location>
</feature>
<evidence type="ECO:0000256" key="6">
    <source>
        <dbReference type="ARBA" id="ARBA00023136"/>
    </source>
</evidence>
<evidence type="ECO:0000313" key="9">
    <source>
        <dbReference type="EMBL" id="AQP47404.1"/>
    </source>
</evidence>
<dbReference type="STRING" id="1332264.BW730_07710"/>
<dbReference type="InterPro" id="IPR000515">
    <property type="entry name" value="MetI-like"/>
</dbReference>
<dbReference type="KEGG" id="tes:BW730_07710"/>
<feature type="transmembrane region" description="Helical" evidence="7">
    <location>
        <begin position="100"/>
        <end position="124"/>
    </location>
</feature>
<evidence type="ECO:0000256" key="4">
    <source>
        <dbReference type="ARBA" id="ARBA00022692"/>
    </source>
</evidence>
<feature type="transmembrane region" description="Helical" evidence="7">
    <location>
        <begin position="234"/>
        <end position="255"/>
    </location>
</feature>
<evidence type="ECO:0000259" key="8">
    <source>
        <dbReference type="PROSITE" id="PS50928"/>
    </source>
</evidence>
<feature type="domain" description="ABC transmembrane type-1" evidence="8">
    <location>
        <begin position="63"/>
        <end position="256"/>
    </location>
</feature>
<evidence type="ECO:0000256" key="5">
    <source>
        <dbReference type="ARBA" id="ARBA00022989"/>
    </source>
</evidence>
<dbReference type="Pfam" id="PF00528">
    <property type="entry name" value="BPD_transp_1"/>
    <property type="match status" value="1"/>
</dbReference>
<protein>
    <submittedName>
        <fullName evidence="9">ABC transporter permease</fullName>
    </submittedName>
</protein>
<accession>A0A1Q2CMR4</accession>
<organism evidence="9 10">
    <name type="scientific">Tessaracoccus aquimaris</name>
    <dbReference type="NCBI Taxonomy" id="1332264"/>
    <lineage>
        <taxon>Bacteria</taxon>
        <taxon>Bacillati</taxon>
        <taxon>Actinomycetota</taxon>
        <taxon>Actinomycetes</taxon>
        <taxon>Propionibacteriales</taxon>
        <taxon>Propionibacteriaceae</taxon>
        <taxon>Tessaracoccus</taxon>
    </lineage>
</organism>
<feature type="transmembrane region" description="Helical" evidence="7">
    <location>
        <begin position="206"/>
        <end position="228"/>
    </location>
</feature>
<name>A0A1Q2CMR4_9ACTN</name>
<evidence type="ECO:0000256" key="3">
    <source>
        <dbReference type="ARBA" id="ARBA00022475"/>
    </source>
</evidence>